<feature type="domain" description="VIT" evidence="1">
    <location>
        <begin position="9"/>
        <end position="99"/>
    </location>
</feature>
<dbReference type="PROSITE" id="PS51468">
    <property type="entry name" value="VIT"/>
    <property type="match status" value="1"/>
</dbReference>
<organism evidence="2 3">
    <name type="scientific">Ambispora gerdemannii</name>
    <dbReference type="NCBI Taxonomy" id="144530"/>
    <lineage>
        <taxon>Eukaryota</taxon>
        <taxon>Fungi</taxon>
        <taxon>Fungi incertae sedis</taxon>
        <taxon>Mucoromycota</taxon>
        <taxon>Glomeromycotina</taxon>
        <taxon>Glomeromycetes</taxon>
        <taxon>Archaeosporales</taxon>
        <taxon>Ambisporaceae</taxon>
        <taxon>Ambispora</taxon>
    </lineage>
</organism>
<evidence type="ECO:0000313" key="3">
    <source>
        <dbReference type="Proteomes" id="UP000789831"/>
    </source>
</evidence>
<name>A0A9N9ABU6_9GLOM</name>
<dbReference type="InterPro" id="IPR013694">
    <property type="entry name" value="VIT"/>
</dbReference>
<dbReference type="PANTHER" id="PTHR45737:SF6">
    <property type="entry name" value="VON WILLEBRAND FACTOR A DOMAIN-CONTAINING PROTEIN 5A"/>
    <property type="match status" value="1"/>
</dbReference>
<dbReference type="OrthoDB" id="1729737at2759"/>
<sequence length="99" mass="11006">MQIFGLIFTQTTNDESKDIDTPVPLQNVQVEANVVDMIAEVKISQTYKNIEKNTIDASYKFPIHEAAAVCGFEAELDDGQIIKGIVKESAQAVKEYREA</sequence>
<dbReference type="Pfam" id="PF08487">
    <property type="entry name" value="VIT"/>
    <property type="match status" value="1"/>
</dbReference>
<dbReference type="AlphaFoldDB" id="A0A9N9ABU6"/>
<comment type="caution">
    <text evidence="2">The sequence shown here is derived from an EMBL/GenBank/DDBJ whole genome shotgun (WGS) entry which is preliminary data.</text>
</comment>
<feature type="non-terminal residue" evidence="2">
    <location>
        <position position="1"/>
    </location>
</feature>
<protein>
    <submittedName>
        <fullName evidence="2">2095_t:CDS:1</fullName>
    </submittedName>
</protein>
<evidence type="ECO:0000259" key="1">
    <source>
        <dbReference type="PROSITE" id="PS51468"/>
    </source>
</evidence>
<evidence type="ECO:0000313" key="2">
    <source>
        <dbReference type="EMBL" id="CAG8524637.1"/>
    </source>
</evidence>
<accession>A0A9N9ABU6</accession>
<reference evidence="2" key="1">
    <citation type="submission" date="2021-06" db="EMBL/GenBank/DDBJ databases">
        <authorList>
            <person name="Kallberg Y."/>
            <person name="Tangrot J."/>
            <person name="Rosling A."/>
        </authorList>
    </citation>
    <scope>NUCLEOTIDE SEQUENCE</scope>
    <source>
        <strain evidence="2">MT106</strain>
    </source>
</reference>
<dbReference type="EMBL" id="CAJVPL010000726">
    <property type="protein sequence ID" value="CAG8524637.1"/>
    <property type="molecule type" value="Genomic_DNA"/>
</dbReference>
<proteinExistence type="predicted"/>
<keyword evidence="3" id="KW-1185">Reference proteome</keyword>
<dbReference type="PANTHER" id="PTHR45737">
    <property type="entry name" value="VON WILLEBRAND FACTOR A DOMAIN-CONTAINING PROTEIN 5A"/>
    <property type="match status" value="1"/>
</dbReference>
<gene>
    <name evidence="2" type="ORF">AGERDE_LOCUS5414</name>
</gene>
<dbReference type="Proteomes" id="UP000789831">
    <property type="component" value="Unassembled WGS sequence"/>
</dbReference>